<dbReference type="STRING" id="1798499.A3C95_01420"/>
<feature type="domain" description="SAICAR synthetase/ADE2 N-terminal" evidence="9">
    <location>
        <begin position="17"/>
        <end position="253"/>
    </location>
</feature>
<comment type="similarity">
    <text evidence="2">Belongs to the SAICAR synthetase family.</text>
</comment>
<keyword evidence="5" id="KW-0547">Nucleotide-binding</keyword>
<dbReference type="InterPro" id="IPR028923">
    <property type="entry name" value="SAICAR_synt/ADE2_N"/>
</dbReference>
<evidence type="ECO:0000313" key="11">
    <source>
        <dbReference type="Proteomes" id="UP000177107"/>
    </source>
</evidence>
<gene>
    <name evidence="10" type="ORF">A3C95_01420</name>
</gene>
<dbReference type="Proteomes" id="UP000177107">
    <property type="component" value="Unassembled WGS sequence"/>
</dbReference>
<organism evidence="10 11">
    <name type="scientific">Candidatus Kaiserbacteria bacterium RIFCSPHIGHO2_02_FULL_56_30</name>
    <dbReference type="NCBI Taxonomy" id="1798499"/>
    <lineage>
        <taxon>Bacteria</taxon>
        <taxon>Candidatus Kaiseribacteriota</taxon>
    </lineage>
</organism>
<dbReference type="Gene3D" id="3.30.200.20">
    <property type="entry name" value="Phosphorylase Kinase, domain 1"/>
    <property type="match status" value="1"/>
</dbReference>
<accession>A0A1F6E2S8</accession>
<dbReference type="Pfam" id="PF01259">
    <property type="entry name" value="SAICAR_synt"/>
    <property type="match status" value="1"/>
</dbReference>
<evidence type="ECO:0000256" key="5">
    <source>
        <dbReference type="ARBA" id="ARBA00022741"/>
    </source>
</evidence>
<evidence type="ECO:0000313" key="10">
    <source>
        <dbReference type="EMBL" id="OGG67936.1"/>
    </source>
</evidence>
<evidence type="ECO:0000256" key="7">
    <source>
        <dbReference type="ARBA" id="ARBA00022840"/>
    </source>
</evidence>
<evidence type="ECO:0000259" key="9">
    <source>
        <dbReference type="Pfam" id="PF01259"/>
    </source>
</evidence>
<sequence length="298" mass="34103">MNNVALTTANIPLPHWHSGKVRNTYQIPNRKQLLLMVASDRLSTHNIVHLSPVPEKGELLTALSAFWLMGPLGSISHHIVAWGRRIYKYLPQEHEYPLGLHHRAIVIHERKVTRIEFIFRNYLAGSLWRAYQKSEDPYRLRLRQGLPLMHRFSQPVFTPTEKSENDEPLPYGDVLGRAPAGVVATRRAFNIGTPYLAERGITLIDGKFEASGKTLVDEWLNGDCCRMAWTKDVHEGEEPPWLDKEIARQIAMQKWGDGPKSPLEFSEYETNRIAAGYHTAFEAITNMTLSAFQKEHMD</sequence>
<evidence type="ECO:0000256" key="4">
    <source>
        <dbReference type="ARBA" id="ARBA00022598"/>
    </source>
</evidence>
<dbReference type="EMBL" id="MFLM01000018">
    <property type="protein sequence ID" value="OGG67936.1"/>
    <property type="molecule type" value="Genomic_DNA"/>
</dbReference>
<evidence type="ECO:0000256" key="8">
    <source>
        <dbReference type="ARBA" id="ARBA00048475"/>
    </source>
</evidence>
<dbReference type="SUPFAM" id="SSF56104">
    <property type="entry name" value="SAICAR synthase-like"/>
    <property type="match status" value="1"/>
</dbReference>
<evidence type="ECO:0000256" key="6">
    <source>
        <dbReference type="ARBA" id="ARBA00022755"/>
    </source>
</evidence>
<comment type="catalytic activity">
    <reaction evidence="8">
        <text>5-amino-1-(5-phospho-D-ribosyl)imidazole-4-carboxylate + L-aspartate + ATP = (2S)-2-[5-amino-1-(5-phospho-beta-D-ribosyl)imidazole-4-carboxamido]succinate + ADP + phosphate + 2 H(+)</text>
        <dbReference type="Rhea" id="RHEA:22628"/>
        <dbReference type="ChEBI" id="CHEBI:15378"/>
        <dbReference type="ChEBI" id="CHEBI:29991"/>
        <dbReference type="ChEBI" id="CHEBI:30616"/>
        <dbReference type="ChEBI" id="CHEBI:43474"/>
        <dbReference type="ChEBI" id="CHEBI:58443"/>
        <dbReference type="ChEBI" id="CHEBI:77657"/>
        <dbReference type="ChEBI" id="CHEBI:456216"/>
        <dbReference type="EC" id="6.3.2.6"/>
    </reaction>
</comment>
<name>A0A1F6E2S8_9BACT</name>
<dbReference type="AlphaFoldDB" id="A0A1F6E2S8"/>
<dbReference type="PANTHER" id="PTHR43700">
    <property type="entry name" value="PHOSPHORIBOSYLAMINOIMIDAZOLE-SUCCINOCARBOXAMIDE SYNTHASE"/>
    <property type="match status" value="1"/>
</dbReference>
<keyword evidence="4" id="KW-0436">Ligase</keyword>
<keyword evidence="7" id="KW-0067">ATP-binding</keyword>
<evidence type="ECO:0000256" key="2">
    <source>
        <dbReference type="ARBA" id="ARBA00010190"/>
    </source>
</evidence>
<dbReference type="EC" id="6.3.2.6" evidence="3"/>
<proteinExistence type="inferred from homology"/>
<dbReference type="GO" id="GO:0006189">
    <property type="term" value="P:'de novo' IMP biosynthetic process"/>
    <property type="evidence" value="ECO:0007669"/>
    <property type="project" value="UniProtKB-UniPathway"/>
</dbReference>
<dbReference type="Gene3D" id="3.30.470.20">
    <property type="entry name" value="ATP-grasp fold, B domain"/>
    <property type="match status" value="1"/>
</dbReference>
<reference evidence="10 11" key="1">
    <citation type="journal article" date="2016" name="Nat. Commun.">
        <title>Thousands of microbial genomes shed light on interconnected biogeochemical processes in an aquifer system.</title>
        <authorList>
            <person name="Anantharaman K."/>
            <person name="Brown C.T."/>
            <person name="Hug L.A."/>
            <person name="Sharon I."/>
            <person name="Castelle C.J."/>
            <person name="Probst A.J."/>
            <person name="Thomas B.C."/>
            <person name="Singh A."/>
            <person name="Wilkins M.J."/>
            <person name="Karaoz U."/>
            <person name="Brodie E.L."/>
            <person name="Williams K.H."/>
            <person name="Hubbard S.S."/>
            <person name="Banfield J.F."/>
        </authorList>
    </citation>
    <scope>NUCLEOTIDE SEQUENCE [LARGE SCALE GENOMIC DNA]</scope>
</reference>
<dbReference type="UniPathway" id="UPA00074">
    <property type="reaction ID" value="UER00131"/>
</dbReference>
<dbReference type="PANTHER" id="PTHR43700:SF1">
    <property type="entry name" value="PHOSPHORIBOSYLAMINOIMIDAZOLE-SUCCINOCARBOXAMIDE SYNTHASE"/>
    <property type="match status" value="1"/>
</dbReference>
<dbReference type="GO" id="GO:0005524">
    <property type="term" value="F:ATP binding"/>
    <property type="evidence" value="ECO:0007669"/>
    <property type="project" value="UniProtKB-KW"/>
</dbReference>
<evidence type="ECO:0000256" key="1">
    <source>
        <dbReference type="ARBA" id="ARBA00004672"/>
    </source>
</evidence>
<protein>
    <recommendedName>
        <fullName evidence="3">phosphoribosylaminoimidazolesuccinocarboxamide synthase</fullName>
        <ecNumber evidence="3">6.3.2.6</ecNumber>
    </recommendedName>
</protein>
<evidence type="ECO:0000256" key="3">
    <source>
        <dbReference type="ARBA" id="ARBA00012217"/>
    </source>
</evidence>
<dbReference type="GO" id="GO:0004639">
    <property type="term" value="F:phosphoribosylaminoimidazolesuccinocarboxamide synthase activity"/>
    <property type="evidence" value="ECO:0007669"/>
    <property type="project" value="UniProtKB-EC"/>
</dbReference>
<keyword evidence="6" id="KW-0658">Purine biosynthesis</keyword>
<dbReference type="GO" id="GO:0005737">
    <property type="term" value="C:cytoplasm"/>
    <property type="evidence" value="ECO:0007669"/>
    <property type="project" value="TreeGrafter"/>
</dbReference>
<comment type="caution">
    <text evidence="10">The sequence shown here is derived from an EMBL/GenBank/DDBJ whole genome shotgun (WGS) entry which is preliminary data.</text>
</comment>
<comment type="pathway">
    <text evidence="1">Purine metabolism; IMP biosynthesis via de novo pathway; 5-amino-1-(5-phospho-D-ribosyl)imidazole-4-carboxamide from 5-amino-1-(5-phospho-D-ribosyl)imidazole-4-carboxylate: step 1/2.</text>
</comment>